<feature type="non-terminal residue" evidence="2">
    <location>
        <position position="928"/>
    </location>
</feature>
<keyword evidence="3" id="KW-1185">Reference proteome</keyword>
<evidence type="ECO:0000313" key="3">
    <source>
        <dbReference type="Proteomes" id="UP000271889"/>
    </source>
</evidence>
<feature type="compositionally biased region" description="Polar residues" evidence="1">
    <location>
        <begin position="513"/>
        <end position="522"/>
    </location>
</feature>
<feature type="compositionally biased region" description="Polar residues" evidence="1">
    <location>
        <begin position="286"/>
        <end position="297"/>
    </location>
</feature>
<protein>
    <submittedName>
        <fullName evidence="2">Uncharacterized protein</fullName>
    </submittedName>
</protein>
<feature type="region of interest" description="Disordered" evidence="1">
    <location>
        <begin position="513"/>
        <end position="581"/>
    </location>
</feature>
<proteinExistence type="predicted"/>
<reference evidence="2 3" key="1">
    <citation type="submission" date="2018-11" db="EMBL/GenBank/DDBJ databases">
        <authorList>
            <consortium name="Pathogen Informatics"/>
        </authorList>
    </citation>
    <scope>NUCLEOTIDE SEQUENCE [LARGE SCALE GENOMIC DNA]</scope>
</reference>
<name>A0A3P6QSR2_CYLGO</name>
<accession>A0A3P6QSR2</accession>
<dbReference type="Proteomes" id="UP000271889">
    <property type="component" value="Unassembled WGS sequence"/>
</dbReference>
<feature type="compositionally biased region" description="Low complexity" evidence="1">
    <location>
        <begin position="531"/>
        <end position="581"/>
    </location>
</feature>
<feature type="compositionally biased region" description="Polar residues" evidence="1">
    <location>
        <begin position="196"/>
        <end position="222"/>
    </location>
</feature>
<sequence length="928" mass="102266">MANASMQYPLQEYQFTEPVGLGQERMTAEVTYSPALNSAHTHMRRVSHSARVLDAQQGMTVGADMETAYVQQGHGYMSQNTMLQGSSVDRRMVATPLPSWSVQQTSVNAADLRSQMATPLPPLEIRQCPVLQPGMAHSLSRVESRSMHTPVQHLQSRMSTPVARVDSRHSYMVAEPQSQQYQQMRSASVVHVSGGDSRTSLTPLTGSSESLHDQNSSFATPTKKTRARRKVVMASGPSSSQSLPAVNLQGQMSATPIPGWQHQPTKHNVTLVGQPSHVQNRAVMSASVTPLQRQLTTPAPDHREMMSSTPLPGWGSGQSSQVEHSPLVSSLPPLSQYTSVQQSRQVKTSYPVTQDRRLVTPAPQSCEVLQSSYEQPQLYTQSRDIMTPASFVRPESVAVQYPQGQVMAGSAELYSQSAIPSYQWSEATSLNVYQQGQYVQQQSYNQQSQFTQQINTGNQQAAFDSQSSQYVTHSVIPQQTQYPQGSGGGQKVSAFSQPYNYVQQSYSIPTYQQQSPFSQDSYAASGYPQRSPYAQQQQPAEQQSQRKQQAQSQSQQQNQAIQQQLSQPAQQPQHHQQQTVQRQIYENSAQYTGFIPTYTTQNACMQSVHQITSCEVAQHTPEIRPQAQASYSQPMLDVSNSSTGTIGEPLQNEEDIVSREANVSLSDTNFNNLSENPMVNTLVEDEVTFGVTEVPPPPRNDSEATVPARASPASGSPDLIGGEDETNSLIPTIFYSTNQNELSDLRIQDSPMEKGLNCQHFRFDIILAMKHHRIGKEDYERTLQELDQMEKEKCVGPLGDMLMKRLGLKRQSQQSHGGKFSVDELVAAFAANANVRDRSKKIPERRGSSELFSEILNEITHPSYAAPSLTTEASAAHHSNKPNILQSGDANDLGFLLSDDVIAEFDSMSKAAKSAQIAESVPYSSATA</sequence>
<feature type="region of interest" description="Disordered" evidence="1">
    <location>
        <begin position="693"/>
        <end position="721"/>
    </location>
</feature>
<evidence type="ECO:0000313" key="2">
    <source>
        <dbReference type="EMBL" id="VDK46700.1"/>
    </source>
</evidence>
<evidence type="ECO:0000256" key="1">
    <source>
        <dbReference type="SAM" id="MobiDB-lite"/>
    </source>
</evidence>
<dbReference type="EMBL" id="UYRV01001325">
    <property type="protein sequence ID" value="VDK46700.1"/>
    <property type="molecule type" value="Genomic_DNA"/>
</dbReference>
<feature type="region of interest" description="Disordered" evidence="1">
    <location>
        <begin position="193"/>
        <end position="244"/>
    </location>
</feature>
<organism evidence="2 3">
    <name type="scientific">Cylicostephanus goldi</name>
    <name type="common">Nematode worm</name>
    <dbReference type="NCBI Taxonomy" id="71465"/>
    <lineage>
        <taxon>Eukaryota</taxon>
        <taxon>Metazoa</taxon>
        <taxon>Ecdysozoa</taxon>
        <taxon>Nematoda</taxon>
        <taxon>Chromadorea</taxon>
        <taxon>Rhabditida</taxon>
        <taxon>Rhabditina</taxon>
        <taxon>Rhabditomorpha</taxon>
        <taxon>Strongyloidea</taxon>
        <taxon>Strongylidae</taxon>
        <taxon>Cylicostephanus</taxon>
    </lineage>
</organism>
<feature type="region of interest" description="Disordered" evidence="1">
    <location>
        <begin position="286"/>
        <end position="330"/>
    </location>
</feature>
<gene>
    <name evidence="2" type="ORF">CGOC_LOCUS840</name>
</gene>
<dbReference type="AlphaFoldDB" id="A0A3P6QSR2"/>
<dbReference type="OrthoDB" id="270417at2759"/>